<dbReference type="Proteomes" id="UP000056109">
    <property type="component" value="Chromosome I"/>
</dbReference>
<feature type="region of interest" description="Disordered" evidence="1">
    <location>
        <begin position="1"/>
        <end position="28"/>
    </location>
</feature>
<dbReference type="KEGG" id="asz:ASN_1224"/>
<dbReference type="GeneID" id="34782317"/>
<gene>
    <name evidence="2" type="ORF">ASN_1224</name>
</gene>
<dbReference type="AlphaFoldDB" id="A0A0U5EWX7"/>
<keyword evidence="3" id="KW-1185">Reference proteome</keyword>
<dbReference type="PATRIC" id="fig|446692.3.peg.1225"/>
<protein>
    <submittedName>
        <fullName evidence="2">Uncharacterized protein</fullName>
    </submittedName>
</protein>
<dbReference type="RefSeq" id="WP_058987404.1">
    <property type="nucleotide sequence ID" value="NZ_LN606600.1"/>
</dbReference>
<evidence type="ECO:0000256" key="1">
    <source>
        <dbReference type="SAM" id="MobiDB-lite"/>
    </source>
</evidence>
<proteinExistence type="predicted"/>
<evidence type="ECO:0000313" key="3">
    <source>
        <dbReference type="Proteomes" id="UP000056109"/>
    </source>
</evidence>
<sequence>MRLTAGLSATKTKTKTKTKGSVLGPAGGKKRCMLLSKIPPARPTRLGTGPLVGPEAARRWHIKCA</sequence>
<evidence type="ECO:0000313" key="2">
    <source>
        <dbReference type="EMBL" id="CEF40593.1"/>
    </source>
</evidence>
<organism evidence="2 3">
    <name type="scientific">Acetobacter senegalensis</name>
    <dbReference type="NCBI Taxonomy" id="446692"/>
    <lineage>
        <taxon>Bacteria</taxon>
        <taxon>Pseudomonadati</taxon>
        <taxon>Pseudomonadota</taxon>
        <taxon>Alphaproteobacteria</taxon>
        <taxon>Acetobacterales</taxon>
        <taxon>Acetobacteraceae</taxon>
        <taxon>Acetobacter</taxon>
    </lineage>
</organism>
<name>A0A0U5EWX7_9PROT</name>
<accession>A0A0U5EWX7</accession>
<reference evidence="3" key="1">
    <citation type="submission" date="2014-09" db="EMBL/GenBank/DDBJ databases">
        <authorList>
            <person name="Illeghems K.G."/>
        </authorList>
    </citation>
    <scope>NUCLEOTIDE SEQUENCE [LARGE SCALE GENOMIC DNA]</scope>
    <source>
        <strain evidence="3">108B</strain>
    </source>
</reference>
<dbReference type="EMBL" id="LN606600">
    <property type="protein sequence ID" value="CEF40593.1"/>
    <property type="molecule type" value="Genomic_DNA"/>
</dbReference>